<feature type="compositionally biased region" description="Gly residues" evidence="9">
    <location>
        <begin position="325"/>
        <end position="339"/>
    </location>
</feature>
<dbReference type="Pfam" id="PF03958">
    <property type="entry name" value="Secretin_N"/>
    <property type="match status" value="1"/>
</dbReference>
<dbReference type="Proteomes" id="UP001430290">
    <property type="component" value="Unassembled WGS sequence"/>
</dbReference>
<comment type="subcellular location">
    <subcellularLocation>
        <location evidence="1 8">Cell outer membrane</location>
    </subcellularLocation>
</comment>
<dbReference type="PROSITE" id="PS00875">
    <property type="entry name" value="T2SP_D"/>
    <property type="match status" value="1"/>
</dbReference>
<feature type="region of interest" description="Disordered" evidence="9">
    <location>
        <begin position="321"/>
        <end position="354"/>
    </location>
</feature>
<evidence type="ECO:0000256" key="7">
    <source>
        <dbReference type="RuleBase" id="RU004003"/>
    </source>
</evidence>
<evidence type="ECO:0000313" key="12">
    <source>
        <dbReference type="EMBL" id="MBZ4186501.1"/>
    </source>
</evidence>
<dbReference type="InterPro" id="IPR013355">
    <property type="entry name" value="Pilus_4_PilQ"/>
</dbReference>
<dbReference type="InterPro" id="IPR011662">
    <property type="entry name" value="Secretin/TonB_short_N"/>
</dbReference>
<evidence type="ECO:0000313" key="13">
    <source>
        <dbReference type="Proteomes" id="UP001430290"/>
    </source>
</evidence>
<dbReference type="PANTHER" id="PTHR30604">
    <property type="entry name" value="PROTEIN TRANSPORT PROTEIN HOFQ"/>
    <property type="match status" value="1"/>
</dbReference>
<dbReference type="Pfam" id="PF00263">
    <property type="entry name" value="Secretin"/>
    <property type="match status" value="1"/>
</dbReference>
<dbReference type="InterPro" id="IPR038591">
    <property type="entry name" value="NolW-like_sf"/>
</dbReference>
<dbReference type="SMART" id="SM00965">
    <property type="entry name" value="STN"/>
    <property type="match status" value="1"/>
</dbReference>
<dbReference type="InterPro" id="IPR004846">
    <property type="entry name" value="T2SS/T3SS_dom"/>
</dbReference>
<organism evidence="12 13">
    <name type="scientific">Thermomonas beijingensis</name>
    <dbReference type="NCBI Taxonomy" id="2872701"/>
    <lineage>
        <taxon>Bacteria</taxon>
        <taxon>Pseudomonadati</taxon>
        <taxon>Pseudomonadota</taxon>
        <taxon>Gammaproteobacteria</taxon>
        <taxon>Lysobacterales</taxon>
        <taxon>Lysobacteraceae</taxon>
        <taxon>Thermomonas</taxon>
    </lineage>
</organism>
<accession>A0ABS7TF60</accession>
<proteinExistence type="inferred from homology"/>
<keyword evidence="2 8" id="KW-0813">Transport</keyword>
<comment type="caution">
    <text evidence="12">The sequence shown here is derived from an EMBL/GenBank/DDBJ whole genome shotgun (WGS) entry which is preliminary data.</text>
</comment>
<name>A0ABS7TF60_9GAMM</name>
<protein>
    <submittedName>
        <fullName evidence="12">Type IV pilus secretin PilQ</fullName>
    </submittedName>
</protein>
<reference evidence="12" key="1">
    <citation type="submission" date="2021-09" db="EMBL/GenBank/DDBJ databases">
        <authorList>
            <person name="Wu T."/>
            <person name="Guo S.Z."/>
        </authorList>
    </citation>
    <scope>NUCLEOTIDE SEQUENCE</scope>
    <source>
        <strain evidence="12">RSS-23</strain>
    </source>
</reference>
<dbReference type="InterPro" id="IPR051808">
    <property type="entry name" value="Type_IV_pilus_biogenesis"/>
</dbReference>
<evidence type="ECO:0000256" key="9">
    <source>
        <dbReference type="SAM" id="MobiDB-lite"/>
    </source>
</evidence>
<keyword evidence="4" id="KW-0653">Protein transport</keyword>
<dbReference type="InterPro" id="IPR005644">
    <property type="entry name" value="NolW-like"/>
</dbReference>
<sequence length="708" mass="74780">MTFNNATQTQPIRRSLPLGLLTAAVMVGLSASGASATPALSITAVGIGQSATGALADPAKRTPDAVTVSAIDFKRGDGGSGKLILKFSGNGAAPDLRNMGSNVIVDVGNAQLPAALQRPMNVTDFATPVQRIEARATSSGTQLVLGTQGNFESMAYQSGNEYIVEIVPRAAAASVAKTSGKAPAMGAVKSNAASSDAGTRYSGKSVTFNFQDVPVRTVLQLIAEESGLNIVAADNVQGNVTLRLMNVPWDQALDLVLQAKSLDKRRNGNVVWVAPQKEIADFEQAKEDARINLEERSEKVTEYIPVNYASAEDIAKLLTEESKGNQGGGGGGGGGGSQGGQNSQDRGFLSSRGSLSYDKRTNTLLVVDIAKKVDAIKKLVQELDKPVDQVVIEARIVIANENVARELGARFGISGNRDNAYFSGNLETNTTNNQSIVSTDLANRNEIARVNAANSKILNQYQSDTKAYQNSLAAWQAKGDPTTAAPTPPTQPTLETAKFLTNTITRGLMTNLPAALSGTSPGSLALSILNAGYLLDVELSAIQTQGRGEVISNPRIVTSNQKEAVIRQGKEIGYLTVSGGQGGNVPTVQFKEALLELKVTPTITNDGRVFLNMGVKKDELDGMVSLGSFGSVPQIAKREVNTAVLVEDGQTVVIGGVYEFSDTTELSKVPFLGDIPVLGNLFRNKNRSKSKAELLVFVTPKVMRVSQR</sequence>
<evidence type="ECO:0000256" key="4">
    <source>
        <dbReference type="ARBA" id="ARBA00022927"/>
    </source>
</evidence>
<dbReference type="Gene3D" id="3.30.1370.130">
    <property type="match status" value="1"/>
</dbReference>
<dbReference type="Gene3D" id="2.60.40.3470">
    <property type="match status" value="1"/>
</dbReference>
<evidence type="ECO:0000256" key="8">
    <source>
        <dbReference type="RuleBase" id="RU004004"/>
    </source>
</evidence>
<feature type="chain" id="PRO_5046624191" evidence="10">
    <location>
        <begin position="37"/>
        <end position="708"/>
    </location>
</feature>
<keyword evidence="3 10" id="KW-0732">Signal</keyword>
<comment type="similarity">
    <text evidence="7">Belongs to the bacterial secretin family.</text>
</comment>
<dbReference type="PANTHER" id="PTHR30604:SF1">
    <property type="entry name" value="DNA UTILIZATION PROTEIN HOFQ"/>
    <property type="match status" value="1"/>
</dbReference>
<keyword evidence="5" id="KW-0472">Membrane</keyword>
<gene>
    <name evidence="12" type="primary">pilQ</name>
    <name evidence="12" type="ORF">K7B09_09210</name>
</gene>
<dbReference type="Pfam" id="PF11741">
    <property type="entry name" value="AMIN"/>
    <property type="match status" value="1"/>
</dbReference>
<dbReference type="RefSeq" id="WP_223629176.1">
    <property type="nucleotide sequence ID" value="NZ_JAIQDJ010000004.1"/>
</dbReference>
<dbReference type="NCBIfam" id="TIGR02515">
    <property type="entry name" value="IV_pilus_PilQ"/>
    <property type="match status" value="1"/>
</dbReference>
<evidence type="ECO:0000256" key="6">
    <source>
        <dbReference type="ARBA" id="ARBA00023237"/>
    </source>
</evidence>
<dbReference type="InterPro" id="IPR021731">
    <property type="entry name" value="AMIN_dom"/>
</dbReference>
<dbReference type="EMBL" id="JAIQDJ010000004">
    <property type="protein sequence ID" value="MBZ4186501.1"/>
    <property type="molecule type" value="Genomic_DNA"/>
</dbReference>
<dbReference type="InterPro" id="IPR004845">
    <property type="entry name" value="T2SS_GspD_CS"/>
</dbReference>
<evidence type="ECO:0000256" key="3">
    <source>
        <dbReference type="ARBA" id="ARBA00022729"/>
    </source>
</evidence>
<dbReference type="Pfam" id="PF07660">
    <property type="entry name" value="STN"/>
    <property type="match status" value="1"/>
</dbReference>
<feature type="signal peptide" evidence="10">
    <location>
        <begin position="1"/>
        <end position="36"/>
    </location>
</feature>
<evidence type="ECO:0000256" key="5">
    <source>
        <dbReference type="ARBA" id="ARBA00023136"/>
    </source>
</evidence>
<keyword evidence="13" id="KW-1185">Reference proteome</keyword>
<evidence type="ECO:0000259" key="11">
    <source>
        <dbReference type="SMART" id="SM00965"/>
    </source>
</evidence>
<evidence type="ECO:0000256" key="1">
    <source>
        <dbReference type="ARBA" id="ARBA00004442"/>
    </source>
</evidence>
<keyword evidence="6" id="KW-0998">Cell outer membrane</keyword>
<dbReference type="Gene3D" id="3.30.1370.120">
    <property type="match status" value="1"/>
</dbReference>
<feature type="domain" description="Secretin/TonB short N-terminal" evidence="11">
    <location>
        <begin position="228"/>
        <end position="276"/>
    </location>
</feature>
<evidence type="ECO:0000256" key="10">
    <source>
        <dbReference type="SAM" id="SignalP"/>
    </source>
</evidence>
<evidence type="ECO:0000256" key="2">
    <source>
        <dbReference type="ARBA" id="ARBA00022448"/>
    </source>
</evidence>